<proteinExistence type="predicted"/>
<dbReference type="PANTHER" id="PTHR24353">
    <property type="entry name" value="CYCLIC NUCLEOTIDE-DEPENDENT PROTEIN KINASE"/>
    <property type="match status" value="1"/>
</dbReference>
<feature type="compositionally biased region" description="Low complexity" evidence="7">
    <location>
        <begin position="451"/>
        <end position="465"/>
    </location>
</feature>
<dbReference type="EMBL" id="HBGJ01024091">
    <property type="protein sequence ID" value="CAD9257017.1"/>
    <property type="molecule type" value="Transcribed_RNA"/>
</dbReference>
<protein>
    <recommendedName>
        <fullName evidence="8">Protein kinase domain-containing protein</fullName>
    </recommendedName>
</protein>
<dbReference type="Pfam" id="PF00069">
    <property type="entry name" value="Pkinase"/>
    <property type="match status" value="1"/>
</dbReference>
<keyword evidence="1" id="KW-0723">Serine/threonine-protein kinase</keyword>
<feature type="region of interest" description="Disordered" evidence="7">
    <location>
        <begin position="631"/>
        <end position="677"/>
    </location>
</feature>
<keyword evidence="2" id="KW-0808">Transferase</keyword>
<dbReference type="InterPro" id="IPR017441">
    <property type="entry name" value="Protein_kinase_ATP_BS"/>
</dbReference>
<evidence type="ECO:0000256" key="6">
    <source>
        <dbReference type="PROSITE-ProRule" id="PRU10141"/>
    </source>
</evidence>
<sequence>MASLMRQLSSRFSLGGCVADGARTPSDAGSPAGEQPTVLAARPVKQADGLDLGPPLAAVQKLDQVPRKGGAIARAVTAGDMRNGSVADAEVEERREAEGPEGSPVGLTIDEDDLDHYDIDDRGLDVRGVELLRLIGHGAFGRVHLSRVHFRPGLADKFCALKSMSKTHMILAGRAMQVAEEQRLLQKVHSHPFVLTVLSGFQTSTHVHLITELVPNGELCTHLRRQRRLPEATARFYAAQVLLALEHCHEQGVIFRDLKPENVLLCGRGHARLADFGLAVDIRRRPCVDGAHTPRLFTLCGSDDYVAPEVLRGHGYGPAADLWALGCLTYEMLTGVAPFHELTLPRAADALQKVRAREKVVKRQWPQEPPGSVLGKGGVKITDARHATFTRILMEPAVVPNQFSDEAQEFLLGLLQKSPVKRTGFLAGQRAVAAVCAPAGSVSATVSRNNSGSPSAGSSGESPAADAVSSTGVPASRSRLRLSTPECIFRSEGLYDECVKAAPFFAPLGGVTVTNLVDEDGPLPAPDRTISKAVSGFFQRAAEASREAFGISRSQKEEDSWPELPFVGRDMLGVSMGLPLENCAEASAFLGKGSGDAAGARAKLDTLRALSYTIFPDYAHAPDELVYLCGERQPRSPDPAASNPATEPPTPEEDDAADAADPAAAAEDEAEEDEVLD</sequence>
<dbReference type="SUPFAM" id="SSF56112">
    <property type="entry name" value="Protein kinase-like (PK-like)"/>
    <property type="match status" value="1"/>
</dbReference>
<dbReference type="GO" id="GO:0005524">
    <property type="term" value="F:ATP binding"/>
    <property type="evidence" value="ECO:0007669"/>
    <property type="project" value="UniProtKB-UniRule"/>
</dbReference>
<dbReference type="InterPro" id="IPR000719">
    <property type="entry name" value="Prot_kinase_dom"/>
</dbReference>
<evidence type="ECO:0000256" key="7">
    <source>
        <dbReference type="SAM" id="MobiDB-lite"/>
    </source>
</evidence>
<evidence type="ECO:0000256" key="4">
    <source>
        <dbReference type="ARBA" id="ARBA00022777"/>
    </source>
</evidence>
<organism evidence="9">
    <name type="scientific">Phaeomonas parva</name>
    <dbReference type="NCBI Taxonomy" id="124430"/>
    <lineage>
        <taxon>Eukaryota</taxon>
        <taxon>Sar</taxon>
        <taxon>Stramenopiles</taxon>
        <taxon>Ochrophyta</taxon>
        <taxon>Pinguiophyceae</taxon>
        <taxon>Pinguiochrysidales</taxon>
        <taxon>Pinguiochrysidaceae</taxon>
        <taxon>Phaeomonas</taxon>
    </lineage>
</organism>
<dbReference type="PANTHER" id="PTHR24353:SF37">
    <property type="entry name" value="CAMP-DEPENDENT PROTEIN KINASE CATALYTIC SUBUNIT PRKX"/>
    <property type="match status" value="1"/>
</dbReference>
<keyword evidence="5 6" id="KW-0067">ATP-binding</keyword>
<name>A0A7S1XTD7_9STRA</name>
<dbReference type="PROSITE" id="PS00107">
    <property type="entry name" value="PROTEIN_KINASE_ATP"/>
    <property type="match status" value="1"/>
</dbReference>
<dbReference type="GO" id="GO:0004691">
    <property type="term" value="F:cAMP-dependent protein kinase activity"/>
    <property type="evidence" value="ECO:0007669"/>
    <property type="project" value="TreeGrafter"/>
</dbReference>
<accession>A0A7S1XTD7</accession>
<dbReference type="CDD" id="cd05123">
    <property type="entry name" value="STKc_AGC"/>
    <property type="match status" value="1"/>
</dbReference>
<keyword evidence="3 6" id="KW-0547">Nucleotide-binding</keyword>
<evidence type="ECO:0000256" key="1">
    <source>
        <dbReference type="ARBA" id="ARBA00022527"/>
    </source>
</evidence>
<gene>
    <name evidence="9" type="ORF">PPAR1163_LOCUS15388</name>
</gene>
<feature type="binding site" evidence="6">
    <location>
        <position position="162"/>
    </location>
    <ligand>
        <name>ATP</name>
        <dbReference type="ChEBI" id="CHEBI:30616"/>
    </ligand>
</feature>
<dbReference type="Gene3D" id="3.30.200.20">
    <property type="entry name" value="Phosphorylase Kinase, domain 1"/>
    <property type="match status" value="1"/>
</dbReference>
<dbReference type="InterPro" id="IPR045270">
    <property type="entry name" value="STKc_AGC"/>
</dbReference>
<dbReference type="Gene3D" id="1.10.510.10">
    <property type="entry name" value="Transferase(Phosphotransferase) domain 1"/>
    <property type="match status" value="1"/>
</dbReference>
<evidence type="ECO:0000256" key="5">
    <source>
        <dbReference type="ARBA" id="ARBA00022840"/>
    </source>
</evidence>
<dbReference type="AlphaFoldDB" id="A0A7S1XTD7"/>
<feature type="region of interest" description="Disordered" evidence="7">
    <location>
        <begin position="443"/>
        <end position="477"/>
    </location>
</feature>
<dbReference type="SMART" id="SM00220">
    <property type="entry name" value="S_TKc"/>
    <property type="match status" value="1"/>
</dbReference>
<keyword evidence="4" id="KW-0418">Kinase</keyword>
<evidence type="ECO:0000259" key="8">
    <source>
        <dbReference type="PROSITE" id="PS50011"/>
    </source>
</evidence>
<feature type="compositionally biased region" description="Acidic residues" evidence="7">
    <location>
        <begin position="666"/>
        <end position="677"/>
    </location>
</feature>
<feature type="domain" description="Protein kinase" evidence="8">
    <location>
        <begin position="129"/>
        <end position="435"/>
    </location>
</feature>
<evidence type="ECO:0000256" key="2">
    <source>
        <dbReference type="ARBA" id="ARBA00022679"/>
    </source>
</evidence>
<dbReference type="PROSITE" id="PS50011">
    <property type="entry name" value="PROTEIN_KINASE_DOM"/>
    <property type="match status" value="1"/>
</dbReference>
<evidence type="ECO:0000313" key="9">
    <source>
        <dbReference type="EMBL" id="CAD9257017.1"/>
    </source>
</evidence>
<dbReference type="InterPro" id="IPR011009">
    <property type="entry name" value="Kinase-like_dom_sf"/>
</dbReference>
<dbReference type="GO" id="GO:0005952">
    <property type="term" value="C:cAMP-dependent protein kinase complex"/>
    <property type="evidence" value="ECO:0007669"/>
    <property type="project" value="TreeGrafter"/>
</dbReference>
<reference evidence="9" key="1">
    <citation type="submission" date="2021-01" db="EMBL/GenBank/DDBJ databases">
        <authorList>
            <person name="Corre E."/>
            <person name="Pelletier E."/>
            <person name="Niang G."/>
            <person name="Scheremetjew M."/>
            <person name="Finn R."/>
            <person name="Kale V."/>
            <person name="Holt S."/>
            <person name="Cochrane G."/>
            <person name="Meng A."/>
            <person name="Brown T."/>
            <person name="Cohen L."/>
        </authorList>
    </citation>
    <scope>NUCLEOTIDE SEQUENCE</scope>
    <source>
        <strain evidence="9">CCMP2877</strain>
    </source>
</reference>
<feature type="region of interest" description="Disordered" evidence="7">
    <location>
        <begin position="83"/>
        <end position="111"/>
    </location>
</feature>
<evidence type="ECO:0000256" key="3">
    <source>
        <dbReference type="ARBA" id="ARBA00022741"/>
    </source>
</evidence>